<evidence type="ECO:0000313" key="2">
    <source>
        <dbReference type="EMBL" id="QBF46695.1"/>
    </source>
</evidence>
<dbReference type="InterPro" id="IPR029063">
    <property type="entry name" value="SAM-dependent_MTases_sf"/>
</dbReference>
<dbReference type="CDD" id="cd02440">
    <property type="entry name" value="AdoMet_MTases"/>
    <property type="match status" value="1"/>
</dbReference>
<dbReference type="Gene3D" id="3.40.50.150">
    <property type="entry name" value="Vaccinia Virus protein VP39"/>
    <property type="match status" value="1"/>
</dbReference>
<dbReference type="Proteomes" id="UP000290408">
    <property type="component" value="Chromosome"/>
</dbReference>
<dbReference type="KEGG" id="jli:EXU32_10815"/>
<reference evidence="2 3" key="1">
    <citation type="submission" date="2019-02" db="EMBL/GenBank/DDBJ databases">
        <title>Genomic data mining of an Antarctic deep-sea actinobacterium, Janibacterlimosus P3-3-X1.</title>
        <authorList>
            <person name="Liao L."/>
            <person name="Chen B."/>
        </authorList>
    </citation>
    <scope>NUCLEOTIDE SEQUENCE [LARGE SCALE GENOMIC DNA]</scope>
    <source>
        <strain evidence="2 3">P3-3-X1</strain>
    </source>
</reference>
<dbReference type="Pfam" id="PF04577">
    <property type="entry name" value="Glyco_transf_61"/>
    <property type="match status" value="1"/>
</dbReference>
<proteinExistence type="predicted"/>
<dbReference type="EMBL" id="CP036164">
    <property type="protein sequence ID" value="QBF46695.1"/>
    <property type="molecule type" value="Genomic_DNA"/>
</dbReference>
<sequence length="584" mass="63973">MRYTTSAPPVQAPGDLDAIGLRAGTDKSSKYHGYLTVYEQHVAHLRNEDMTVLEVGVHKGASTRMWEEYFPNAQIVGVDISPACKELEGGRIRVELGDQGDLDFIGSLADRYSPRIIIEDGSHRWGHQITSFEILYPVVEPGGVYVVEDIHTSFGSYIDTYSGGHPESAFDYVAQIARGFVAGVVADPPRSEFEAYCRETFESVTLIGHAVIIRKKPTAGQTWRRASLDRIVRGASSVRTTPYDRIGGELYGANGNVVASFDRIIHQSPVDLGTVSSGVLENATTLGAAVLTSSGEILEESINCIANVPKYQGMDRQAGATRWVARRKFDPSEGPKRAGRTPVFLKSAWDSNYGHWLVDAFAKLSLLPVLNLRDKPLLIVSEQRGPMKAVVSDCLELAGFGSDDVAWVGEGPWEFDSLGVLGSLSWHPTSKAPEAIQYLEHVTRTVEPAGSERIYVSRNAYGRRRLLDEDRIVSSLSARGFEFVNPEKMTFLEQVATFKAARVVVGNMGAALSNLAFSKSGVQVAALATEAMPHDFFYDIVCHKRGSYLGVQGESGDAQRDMSSDFSIGDVGKARLLEWVDERI</sequence>
<dbReference type="OrthoDB" id="9816424at2"/>
<dbReference type="GO" id="GO:0016757">
    <property type="term" value="F:glycosyltransferase activity"/>
    <property type="evidence" value="ECO:0007669"/>
    <property type="project" value="InterPro"/>
</dbReference>
<protein>
    <submittedName>
        <fullName evidence="2">DUF563 domain-containing protein</fullName>
    </submittedName>
</protein>
<evidence type="ECO:0000259" key="1">
    <source>
        <dbReference type="Pfam" id="PF04577"/>
    </source>
</evidence>
<accession>A0A4P6MXN5</accession>
<gene>
    <name evidence="2" type="ORF">EXU32_10815</name>
</gene>
<dbReference type="AlphaFoldDB" id="A0A4P6MXN5"/>
<dbReference type="RefSeq" id="WP_130629913.1">
    <property type="nucleotide sequence ID" value="NZ_CP036164.1"/>
</dbReference>
<keyword evidence="3" id="KW-1185">Reference proteome</keyword>
<organism evidence="2 3">
    <name type="scientific">Janibacter limosus</name>
    <dbReference type="NCBI Taxonomy" id="53458"/>
    <lineage>
        <taxon>Bacteria</taxon>
        <taxon>Bacillati</taxon>
        <taxon>Actinomycetota</taxon>
        <taxon>Actinomycetes</taxon>
        <taxon>Micrococcales</taxon>
        <taxon>Intrasporangiaceae</taxon>
        <taxon>Janibacter</taxon>
    </lineage>
</organism>
<dbReference type="SUPFAM" id="SSF53335">
    <property type="entry name" value="S-adenosyl-L-methionine-dependent methyltransferases"/>
    <property type="match status" value="1"/>
</dbReference>
<evidence type="ECO:0000313" key="3">
    <source>
        <dbReference type="Proteomes" id="UP000290408"/>
    </source>
</evidence>
<name>A0A4P6MXN5_9MICO</name>
<dbReference type="InterPro" id="IPR049625">
    <property type="entry name" value="Glyco_transf_61_cat"/>
</dbReference>
<feature type="domain" description="Glycosyltransferase 61 catalytic" evidence="1">
    <location>
        <begin position="353"/>
        <end position="524"/>
    </location>
</feature>